<protein>
    <submittedName>
        <fullName evidence="2">Uncharacterized protein</fullName>
    </submittedName>
</protein>
<name>A0AA39Z5E3_9PEZI</name>
<dbReference type="EMBL" id="JAULSY010000120">
    <property type="protein sequence ID" value="KAK0664507.1"/>
    <property type="molecule type" value="Genomic_DNA"/>
</dbReference>
<gene>
    <name evidence="2" type="ORF">QBC41DRAFT_306507</name>
</gene>
<comment type="caution">
    <text evidence="2">The sequence shown here is derived from an EMBL/GenBank/DDBJ whole genome shotgun (WGS) entry which is preliminary data.</text>
</comment>
<organism evidence="2 3">
    <name type="scientific">Cercophora samala</name>
    <dbReference type="NCBI Taxonomy" id="330535"/>
    <lineage>
        <taxon>Eukaryota</taxon>
        <taxon>Fungi</taxon>
        <taxon>Dikarya</taxon>
        <taxon>Ascomycota</taxon>
        <taxon>Pezizomycotina</taxon>
        <taxon>Sordariomycetes</taxon>
        <taxon>Sordariomycetidae</taxon>
        <taxon>Sordariales</taxon>
        <taxon>Lasiosphaeriaceae</taxon>
        <taxon>Cercophora</taxon>
    </lineage>
</organism>
<reference evidence="2" key="1">
    <citation type="submission" date="2023-06" db="EMBL/GenBank/DDBJ databases">
        <title>Genome-scale phylogeny and comparative genomics of the fungal order Sordariales.</title>
        <authorList>
            <consortium name="Lawrence Berkeley National Laboratory"/>
            <person name="Hensen N."/>
            <person name="Bonometti L."/>
            <person name="Westerberg I."/>
            <person name="Brannstrom I.O."/>
            <person name="Guillou S."/>
            <person name="Cros-Aarteil S."/>
            <person name="Calhoun S."/>
            <person name="Haridas S."/>
            <person name="Kuo A."/>
            <person name="Mondo S."/>
            <person name="Pangilinan J."/>
            <person name="Riley R."/>
            <person name="Labutti K."/>
            <person name="Andreopoulos B."/>
            <person name="Lipzen A."/>
            <person name="Chen C."/>
            <person name="Yanf M."/>
            <person name="Daum C."/>
            <person name="Ng V."/>
            <person name="Clum A."/>
            <person name="Steindorff A."/>
            <person name="Ohm R."/>
            <person name="Martin F."/>
            <person name="Silar P."/>
            <person name="Natvig D."/>
            <person name="Lalanne C."/>
            <person name="Gautier V."/>
            <person name="Ament-Velasquez S.L."/>
            <person name="Kruys A."/>
            <person name="Hutchinson M.I."/>
            <person name="Powell A.J."/>
            <person name="Barry K."/>
            <person name="Miller A.N."/>
            <person name="Grigoriev I.V."/>
            <person name="Debuchy R."/>
            <person name="Gladieux P."/>
            <person name="Thoren M.H."/>
            <person name="Johannesson H."/>
        </authorList>
    </citation>
    <scope>NUCLEOTIDE SEQUENCE</scope>
    <source>
        <strain evidence="2">CBS 307.81</strain>
    </source>
</reference>
<evidence type="ECO:0000313" key="3">
    <source>
        <dbReference type="Proteomes" id="UP001174997"/>
    </source>
</evidence>
<feature type="region of interest" description="Disordered" evidence="1">
    <location>
        <begin position="71"/>
        <end position="127"/>
    </location>
</feature>
<feature type="compositionally biased region" description="Basic and acidic residues" evidence="1">
    <location>
        <begin position="190"/>
        <end position="199"/>
    </location>
</feature>
<accession>A0AA39Z5E3</accession>
<keyword evidence="3" id="KW-1185">Reference proteome</keyword>
<evidence type="ECO:0000256" key="1">
    <source>
        <dbReference type="SAM" id="MobiDB-lite"/>
    </source>
</evidence>
<feature type="compositionally biased region" description="Basic and acidic residues" evidence="1">
    <location>
        <begin position="71"/>
        <end position="84"/>
    </location>
</feature>
<dbReference type="AlphaFoldDB" id="A0AA39Z5E3"/>
<evidence type="ECO:0000313" key="2">
    <source>
        <dbReference type="EMBL" id="KAK0664507.1"/>
    </source>
</evidence>
<feature type="region of interest" description="Disordered" evidence="1">
    <location>
        <begin position="169"/>
        <end position="199"/>
    </location>
</feature>
<sequence length="199" mass="22437">MTTSSKTPKAKCKCHCGCATESHVHFGVYCRPCVMEHSANMIDNRIADKGTHKTTDDDAMSVISSSFPELTRQKARDPALEAKKKDTKKKKVKDEVGDEYEVERRKKDDGQFVPNNCSKSPKHDMNAKLGMGKEAAPLRRTGQGMERNTALGDGNFLYRQAFVEWIGKGRDQSTIQHQNPRYDGPRPANRRYDSECQVL</sequence>
<dbReference type="Proteomes" id="UP001174997">
    <property type="component" value="Unassembled WGS sequence"/>
</dbReference>
<proteinExistence type="predicted"/>